<feature type="region of interest" description="Disordered" evidence="10">
    <location>
        <begin position="823"/>
        <end position="844"/>
    </location>
</feature>
<accession>A0A1J1IJE9</accession>
<dbReference type="SUPFAM" id="SSF57625">
    <property type="entry name" value="Invertebrate chitin-binding proteins"/>
    <property type="match status" value="2"/>
</dbReference>
<dbReference type="FunFam" id="1.25.40.120:FF:000035">
    <property type="entry name" value="Geranylgeranyl transferase type-2 subunit alpha"/>
    <property type="match status" value="1"/>
</dbReference>
<dbReference type="InterPro" id="IPR036508">
    <property type="entry name" value="Chitin-bd_dom_sf"/>
</dbReference>
<dbReference type="EMBL" id="CVRI01000054">
    <property type="protein sequence ID" value="CRL00355.1"/>
    <property type="molecule type" value="Genomic_DNA"/>
</dbReference>
<dbReference type="GO" id="GO:0046933">
    <property type="term" value="F:proton-transporting ATP synthase activity, rotational mechanism"/>
    <property type="evidence" value="ECO:0007669"/>
    <property type="project" value="InterPro"/>
</dbReference>
<feature type="domain" description="Chitin-binding type-2" evidence="11">
    <location>
        <begin position="690"/>
        <end position="749"/>
    </location>
</feature>
<evidence type="ECO:0000313" key="12">
    <source>
        <dbReference type="EMBL" id="CRL00355.1"/>
    </source>
</evidence>
<dbReference type="STRING" id="568069.A0A1J1IJE9"/>
<reference evidence="12 13" key="1">
    <citation type="submission" date="2015-04" db="EMBL/GenBank/DDBJ databases">
        <authorList>
            <person name="Syromyatnikov M.Y."/>
            <person name="Popov V.N."/>
        </authorList>
    </citation>
    <scope>NUCLEOTIDE SEQUENCE [LARGE SCALE GENOMIC DNA]</scope>
</reference>
<keyword evidence="7" id="KW-0677">Repeat</keyword>
<dbReference type="PROSITE" id="PS51147">
    <property type="entry name" value="PFTA"/>
    <property type="match status" value="4"/>
</dbReference>
<dbReference type="OrthoDB" id="1658at2759"/>
<dbReference type="Pfam" id="PF05444">
    <property type="entry name" value="DUF753"/>
    <property type="match status" value="6"/>
</dbReference>
<dbReference type="Gene3D" id="1.25.40.120">
    <property type="entry name" value="Protein prenylyltransferase"/>
    <property type="match status" value="1"/>
</dbReference>
<dbReference type="SMART" id="SM00494">
    <property type="entry name" value="ChtBD2"/>
    <property type="match status" value="2"/>
</dbReference>
<dbReference type="GO" id="GO:0005576">
    <property type="term" value="C:extracellular region"/>
    <property type="evidence" value="ECO:0007669"/>
    <property type="project" value="InterPro"/>
</dbReference>
<dbReference type="CDD" id="cd12153">
    <property type="entry name" value="F1-ATPase_epsilon"/>
    <property type="match status" value="1"/>
</dbReference>
<protein>
    <recommendedName>
        <fullName evidence="4">Geranylgeranyl transferase type-2 subunit alpha</fullName>
        <ecNumber evidence="3">2.5.1.60</ecNumber>
    </recommendedName>
    <alternativeName>
        <fullName evidence="8">Geranylgeranyl transferase type II subunit alpha</fullName>
    </alternativeName>
</protein>
<dbReference type="InterPro" id="IPR002088">
    <property type="entry name" value="Prenyl_trans_a"/>
</dbReference>
<keyword evidence="6" id="KW-0808">Transferase</keyword>
<feature type="non-terminal residue" evidence="12">
    <location>
        <position position="1"/>
    </location>
</feature>
<dbReference type="InterPro" id="IPR036742">
    <property type="entry name" value="ATP_synth_F1_esu_sf_mt"/>
</dbReference>
<dbReference type="EC" id="2.5.1.60" evidence="3"/>
<evidence type="ECO:0000256" key="6">
    <source>
        <dbReference type="ARBA" id="ARBA00022679"/>
    </source>
</evidence>
<dbReference type="Pfam" id="PF04627">
    <property type="entry name" value="ATP-synt_Eps"/>
    <property type="match status" value="1"/>
</dbReference>
<name>A0A1J1IJE9_9DIPT</name>
<dbReference type="GO" id="GO:0008061">
    <property type="term" value="F:chitin binding"/>
    <property type="evidence" value="ECO:0007669"/>
    <property type="project" value="InterPro"/>
</dbReference>
<evidence type="ECO:0000256" key="7">
    <source>
        <dbReference type="ARBA" id="ARBA00022737"/>
    </source>
</evidence>
<dbReference type="InterPro" id="IPR002557">
    <property type="entry name" value="Chitin-bd_dom"/>
</dbReference>
<dbReference type="Gene3D" id="2.170.140.10">
    <property type="entry name" value="Chitin binding domain"/>
    <property type="match status" value="2"/>
</dbReference>
<dbReference type="InterPro" id="IPR006721">
    <property type="entry name" value="ATP_synth_F1_esu_mt"/>
</dbReference>
<dbReference type="PROSITE" id="PS50940">
    <property type="entry name" value="CHIT_BIND_II"/>
    <property type="match status" value="2"/>
</dbReference>
<proteinExistence type="inferred from homology"/>
<organism evidence="12 13">
    <name type="scientific">Clunio marinus</name>
    <dbReference type="NCBI Taxonomy" id="568069"/>
    <lineage>
        <taxon>Eukaryota</taxon>
        <taxon>Metazoa</taxon>
        <taxon>Ecdysozoa</taxon>
        <taxon>Arthropoda</taxon>
        <taxon>Hexapoda</taxon>
        <taxon>Insecta</taxon>
        <taxon>Pterygota</taxon>
        <taxon>Neoptera</taxon>
        <taxon>Endopterygota</taxon>
        <taxon>Diptera</taxon>
        <taxon>Nematocera</taxon>
        <taxon>Chironomoidea</taxon>
        <taxon>Chironomidae</taxon>
        <taxon>Clunio</taxon>
    </lineage>
</organism>
<evidence type="ECO:0000256" key="2">
    <source>
        <dbReference type="ARBA" id="ARBA00009502"/>
    </source>
</evidence>
<evidence type="ECO:0000256" key="9">
    <source>
        <dbReference type="ARBA" id="ARBA00047658"/>
    </source>
</evidence>
<feature type="region of interest" description="Disordered" evidence="10">
    <location>
        <begin position="992"/>
        <end position="1020"/>
    </location>
</feature>
<evidence type="ECO:0000256" key="3">
    <source>
        <dbReference type="ARBA" id="ARBA00012656"/>
    </source>
</evidence>
<dbReference type="PANTHER" id="PTHR21721">
    <property type="entry name" value="GH09876P-RELATED"/>
    <property type="match status" value="1"/>
</dbReference>
<dbReference type="Pfam" id="PF01607">
    <property type="entry name" value="CBM_14"/>
    <property type="match status" value="2"/>
</dbReference>
<evidence type="ECO:0000256" key="10">
    <source>
        <dbReference type="SAM" id="MobiDB-lite"/>
    </source>
</evidence>
<dbReference type="SUPFAM" id="SSF48695">
    <property type="entry name" value="Multiheme cytochromes"/>
    <property type="match status" value="1"/>
</dbReference>
<comment type="catalytic activity">
    <reaction evidence="9">
        <text>geranylgeranyl diphosphate + L-cysteinyl-[protein] = S-geranylgeranyl-L-cysteinyl-[protein] + diphosphate</text>
        <dbReference type="Rhea" id="RHEA:21240"/>
        <dbReference type="Rhea" id="RHEA-COMP:10131"/>
        <dbReference type="Rhea" id="RHEA-COMP:11537"/>
        <dbReference type="ChEBI" id="CHEBI:29950"/>
        <dbReference type="ChEBI" id="CHEBI:33019"/>
        <dbReference type="ChEBI" id="CHEBI:57533"/>
        <dbReference type="ChEBI" id="CHEBI:86021"/>
        <dbReference type="EC" id="2.5.1.60"/>
    </reaction>
</comment>
<dbReference type="Proteomes" id="UP000183832">
    <property type="component" value="Unassembled WGS sequence"/>
</dbReference>
<dbReference type="Gene3D" id="2.60.40.1130">
    <property type="entry name" value="Rab geranylgeranyltransferase alpha-subunit, insert domain"/>
    <property type="match status" value="1"/>
</dbReference>
<gene>
    <name evidence="12" type="ORF">CLUMA_CG013627</name>
</gene>
<evidence type="ECO:0000256" key="1">
    <source>
        <dbReference type="ARBA" id="ARBA00006734"/>
    </source>
</evidence>
<dbReference type="FunFam" id="1.10.1620.20:FF:000005">
    <property type="entry name" value="Uncharacterized protein, isoform A"/>
    <property type="match status" value="1"/>
</dbReference>
<feature type="compositionally biased region" description="Basic and acidic residues" evidence="10">
    <location>
        <begin position="992"/>
        <end position="1009"/>
    </location>
</feature>
<dbReference type="InterPro" id="IPR008472">
    <property type="entry name" value="DUF753"/>
</dbReference>
<evidence type="ECO:0000259" key="11">
    <source>
        <dbReference type="PROSITE" id="PS50940"/>
    </source>
</evidence>
<dbReference type="SUPFAM" id="SSF48690">
    <property type="entry name" value="Epsilon subunit of mitochondrial F1F0-ATP synthase"/>
    <property type="match status" value="1"/>
</dbReference>
<dbReference type="SUPFAM" id="SSF48439">
    <property type="entry name" value="Protein prenylyltransferase"/>
    <property type="match status" value="1"/>
</dbReference>
<dbReference type="Pfam" id="PF01239">
    <property type="entry name" value="PPTA"/>
    <property type="match status" value="5"/>
</dbReference>
<feature type="compositionally biased region" description="Basic and acidic residues" evidence="10">
    <location>
        <begin position="823"/>
        <end position="832"/>
    </location>
</feature>
<dbReference type="GO" id="GO:0004663">
    <property type="term" value="F:Rab geranylgeranyltransferase activity"/>
    <property type="evidence" value="ECO:0007669"/>
    <property type="project" value="UniProtKB-EC"/>
</dbReference>
<evidence type="ECO:0000256" key="8">
    <source>
        <dbReference type="ARBA" id="ARBA00031267"/>
    </source>
</evidence>
<keyword evidence="5" id="KW-0637">Prenyltransferase</keyword>
<evidence type="ECO:0000256" key="4">
    <source>
        <dbReference type="ARBA" id="ARBA00014772"/>
    </source>
</evidence>
<dbReference type="GO" id="GO:0045259">
    <property type="term" value="C:proton-transporting ATP synthase complex"/>
    <property type="evidence" value="ECO:0007669"/>
    <property type="project" value="InterPro"/>
</dbReference>
<comment type="similarity">
    <text evidence="1">Belongs to the protein prenyltransferase subunit alpha family.</text>
</comment>
<sequence length="1623" mass="185410">AFICIDCRSDEDENCATLKTKPNATEKDCGESLCATWIKDTTTFRGCDTEVPEDLILDDKICVGHRCNKEIYPEERLKCVQCSSDEEMCSNPNADILYPCKNFVEDDLCYTFIIDENRAIRGCMSDQDENVESCNSAGDDCIKCNEDFCNGQSGKTSVKCITCSSDEDIACGYSQIDMRNSKNCEALIEQENLCFAFNNETNFLRGCLNDYPELKPSCEENSEDCQICDGDLCNFMVIAEELCYICDSTEDENCADVSSSPAETLCGEVPFDKSGCYLSISNGDGNIKRGCVNSLSDDEIIECQTGQDCKICHGNMCNVKASFQKCFNCNSEIDLNCATLQGGLAGKVCDEYLDTCMVYVKPNMTTHRGCSNELHDNVTECLPESVNCKQCSDNNCNGEIFPVNRLTCFHCHGNDSDCRTNLASIKELKYPCEVYNFRDSCYMYVTEDQVTHRGCLSDLNEFPEMCLDDREKCAICQTPNCNYESVLREPTLSCIECDSTFGDECSWGWLESSAEKCQKEIFFYQEERCHSLVVSDDAIIRGCTLDGNVCTTFASKCDYCTTDGCNRENLLQQYCYDCNSDDDQNCGPKPYHTKNVTCSGIVQHQHRGCYTKVDSQDKVIRGCYSDLSMDERIQCTNEGEFCQRCIDEMNCNNIPKDSVSIFKKMIKYLVFLALCVTLVYSQAIGPGVPDSRCPPGTPFPPIHLPDANNCEIFHTCSGGLAFPQRCPPGQHWSVQHNWCDWPERANCGSGGGGGPPNRCPPGNTVPPVMLPHEYDCSRFYVCSWGQPQPRECPPGLYWSVQNNWYVQIVICVELLRDDGIQRRDDGIQRPQDEEIQQPQDEGTHRLQEDDVHHHLPLKMFNKNSEQNLPMMRRSYFITSPSNLENRSQKIVTTKSSDELSNLLGLQYRERKVGDSYDSTKQENTPEINKKAKLDVNRSKPYGIDKKQPKFSGHFSKLKKKHHEELKKFSDDRSKNCDYLKLEAEIAKLHSKVQELRNSEKSQGTERDAKSTINSLQSEEISENDDTATSKSFLIFFAFIVICLLLYSLNFHFRPKKTNKYPLNMSAWRAAGLNYINYSNIAARLLRRALKPEARVAAVKRDESHIKFTPWTNGKPVRSRFSLFKLTTCKGFEISSFDNALPLSKNIIRYRKLNLTNMHGRLKVRTTAEEAIRRKKEQELKAKAYRNGKDKIFAMRKSGSLDQNLLDLTSKILSVNPDDSTLWNIRRECILKMTSGDDPNSTLFERDLGFTELCLQVQPKSYGAWHHRIWTLENSPEPDWNREVTLCNLYLKKDERNFHCWDYRRYVVGKAKVSSEKELQFCDEKIQKNFSNYSSWHYRSQLLPILYPHKTDQTRPISEEKLKEELELVITAAFTDPNDSSAWFYQRWLLGYSEPELDFAAVKFTKTIAIIAFTKPVNLYDDGIEIVINGIPEVNDSKFLTFSGSKSSTVWIQRGTFRLPDEVNVNIKFDNKICEIKTRRLEGNSLIGIKCPSFGYEFGAVVIDELKNQLESCTQLLEYEPDSKWTLLTAALLMRSIDRFQYHDKTREFLKKLEIVDSLRAGYYKDLGSKWSIENKLKNWIDNNEYLTGIIDLTDLDLTTLHYNQYFVIANDIKLGGNLEHKKF</sequence>
<feature type="domain" description="Chitin-binding type-2" evidence="11">
    <location>
        <begin position="756"/>
        <end position="811"/>
    </location>
</feature>
<dbReference type="GO" id="GO:0005743">
    <property type="term" value="C:mitochondrial inner membrane"/>
    <property type="evidence" value="ECO:0007669"/>
    <property type="project" value="InterPro"/>
</dbReference>
<dbReference type="Gene3D" id="1.10.1620.20">
    <property type="entry name" value="ATP synthase, F1 complex, epsilon subunit superfamily, mitochondrial"/>
    <property type="match status" value="1"/>
</dbReference>
<keyword evidence="13" id="KW-1185">Reference proteome</keyword>
<evidence type="ECO:0000256" key="5">
    <source>
        <dbReference type="ARBA" id="ARBA00022602"/>
    </source>
</evidence>
<comment type="similarity">
    <text evidence="2">Belongs to the eukaryotic ATPase epsilon family.</text>
</comment>
<dbReference type="InterPro" id="IPR036280">
    <property type="entry name" value="Multihaem_cyt_sf"/>
</dbReference>
<evidence type="ECO:0000313" key="13">
    <source>
        <dbReference type="Proteomes" id="UP000183832"/>
    </source>
</evidence>